<dbReference type="InterPro" id="IPR010016">
    <property type="entry name" value="PxpB"/>
</dbReference>
<evidence type="ECO:0000256" key="3">
    <source>
        <dbReference type="ARBA" id="ARBA00022840"/>
    </source>
</evidence>
<reference evidence="5 6" key="1">
    <citation type="submission" date="2018-06" db="EMBL/GenBank/DDBJ databases">
        <title>Genomic Encyclopedia of Type Strains, Phase IV (KMG-IV): sequencing the most valuable type-strain genomes for metagenomic binning, comparative biology and taxonomic classification.</title>
        <authorList>
            <person name="Goeker M."/>
        </authorList>
    </citation>
    <scope>NUCLEOTIDE SEQUENCE [LARGE SCALE GENOMIC DNA]</scope>
    <source>
        <strain evidence="5 6">DSM 24032</strain>
    </source>
</reference>
<dbReference type="InParanoid" id="A0A395JN39"/>
<dbReference type="Gene3D" id="2.40.100.10">
    <property type="entry name" value="Cyclophilin-like"/>
    <property type="match status" value="1"/>
</dbReference>
<keyword evidence="1" id="KW-0547">Nucleotide-binding</keyword>
<dbReference type="FunCoup" id="A0A395JN39">
    <property type="interactions" value="49"/>
</dbReference>
<evidence type="ECO:0000256" key="1">
    <source>
        <dbReference type="ARBA" id="ARBA00022741"/>
    </source>
</evidence>
<dbReference type="GO" id="GO:0005524">
    <property type="term" value="F:ATP binding"/>
    <property type="evidence" value="ECO:0007669"/>
    <property type="project" value="UniProtKB-KW"/>
</dbReference>
<gene>
    <name evidence="5" type="ORF">DFR28_101456</name>
</gene>
<dbReference type="RefSeq" id="WP_113952673.1">
    <property type="nucleotide sequence ID" value="NZ_QNRT01000001.1"/>
</dbReference>
<dbReference type="SUPFAM" id="SSF160467">
    <property type="entry name" value="PH0987 N-terminal domain-like"/>
    <property type="match status" value="1"/>
</dbReference>
<proteinExistence type="predicted"/>
<dbReference type="AlphaFoldDB" id="A0A395JN39"/>
<dbReference type="Pfam" id="PF02682">
    <property type="entry name" value="CT_C_D"/>
    <property type="match status" value="1"/>
</dbReference>
<dbReference type="InterPro" id="IPR029000">
    <property type="entry name" value="Cyclophilin-like_dom_sf"/>
</dbReference>
<dbReference type="SMART" id="SM00796">
    <property type="entry name" value="AHS1"/>
    <property type="match status" value="1"/>
</dbReference>
<comment type="caution">
    <text evidence="5">The sequence shown here is derived from an EMBL/GenBank/DDBJ whole genome shotgun (WGS) entry which is preliminary data.</text>
</comment>
<dbReference type="InterPro" id="IPR003833">
    <property type="entry name" value="CT_C_D"/>
</dbReference>
<accession>A0A395JN39</accession>
<evidence type="ECO:0000256" key="2">
    <source>
        <dbReference type="ARBA" id="ARBA00022801"/>
    </source>
</evidence>
<dbReference type="PANTHER" id="PTHR34698:SF2">
    <property type="entry name" value="5-OXOPROLINASE SUBUNIT B"/>
    <property type="match status" value="1"/>
</dbReference>
<dbReference type="EMBL" id="QNRT01000001">
    <property type="protein sequence ID" value="RBP53071.1"/>
    <property type="molecule type" value="Genomic_DNA"/>
</dbReference>
<dbReference type="OrthoDB" id="9778567at2"/>
<name>A0A395JN39_9GAMM</name>
<keyword evidence="3" id="KW-0067">ATP-binding</keyword>
<keyword evidence="2" id="KW-0378">Hydrolase</keyword>
<evidence type="ECO:0000313" key="6">
    <source>
        <dbReference type="Proteomes" id="UP000253083"/>
    </source>
</evidence>
<evidence type="ECO:0000313" key="5">
    <source>
        <dbReference type="EMBL" id="RBP53071.1"/>
    </source>
</evidence>
<dbReference type="GO" id="GO:0016787">
    <property type="term" value="F:hydrolase activity"/>
    <property type="evidence" value="ECO:0007669"/>
    <property type="project" value="UniProtKB-KW"/>
</dbReference>
<organism evidence="5 6">
    <name type="scientific">Arenicella xantha</name>
    <dbReference type="NCBI Taxonomy" id="644221"/>
    <lineage>
        <taxon>Bacteria</taxon>
        <taxon>Pseudomonadati</taxon>
        <taxon>Pseudomonadota</taxon>
        <taxon>Gammaproteobacteria</taxon>
        <taxon>Arenicellales</taxon>
        <taxon>Arenicellaceae</taxon>
        <taxon>Arenicella</taxon>
    </lineage>
</organism>
<dbReference type="SUPFAM" id="SSF50891">
    <property type="entry name" value="Cyclophilin-like"/>
    <property type="match status" value="1"/>
</dbReference>
<dbReference type="PANTHER" id="PTHR34698">
    <property type="entry name" value="5-OXOPROLINASE SUBUNIT B"/>
    <property type="match status" value="1"/>
</dbReference>
<feature type="domain" description="Carboxyltransferase" evidence="4">
    <location>
        <begin position="5"/>
        <end position="207"/>
    </location>
</feature>
<dbReference type="Proteomes" id="UP000253083">
    <property type="component" value="Unassembled WGS sequence"/>
</dbReference>
<protein>
    <submittedName>
        <fullName evidence="5">KipI family sensor histidine kinase inhibitor</fullName>
    </submittedName>
</protein>
<sequence>MTDSVLVSEVSEDSLLVSWRLAAGELPSPRLAQLIGGLGQYLASTYAAQILNVIPAYNTLLVQRKVLGITAAELTDAIQQWLIEYSPHARAVPHCHQIAVWYDISVAPDLVALCALHRLTESQLVELHTEPEYTVFAVGFQPGFAYLGYVDERLQTPRHASFRAEVAAGSVAIADRQTAIYPSASPGGWQVIGRTPTPPNHGQFSAGDTVRFIAIDRAEYLKLGGLV</sequence>
<keyword evidence="6" id="KW-1185">Reference proteome</keyword>
<evidence type="ECO:0000259" key="4">
    <source>
        <dbReference type="SMART" id="SM00796"/>
    </source>
</evidence>